<keyword evidence="5" id="KW-0472">Membrane</keyword>
<dbReference type="SMART" id="SM01049">
    <property type="entry name" value="Cache_2"/>
    <property type="match status" value="1"/>
</dbReference>
<evidence type="ECO:0000256" key="9">
    <source>
        <dbReference type="SAM" id="Coils"/>
    </source>
</evidence>
<name>A0A9X6ZPL3_BACTU</name>
<evidence type="ECO:0008006" key="14">
    <source>
        <dbReference type="Google" id="ProtNLM"/>
    </source>
</evidence>
<evidence type="ECO:0000256" key="3">
    <source>
        <dbReference type="ARBA" id="ARBA00022692"/>
    </source>
</evidence>
<dbReference type="GO" id="GO:0005886">
    <property type="term" value="C:plasma membrane"/>
    <property type="evidence" value="ECO:0007669"/>
    <property type="project" value="UniProtKB-SubCell"/>
</dbReference>
<dbReference type="SUPFAM" id="SSF58104">
    <property type="entry name" value="Methyl-accepting chemotaxis protein (MCP) signaling domain"/>
    <property type="match status" value="1"/>
</dbReference>
<organism evidence="12 13">
    <name type="scientific">Bacillus thuringiensis</name>
    <dbReference type="NCBI Taxonomy" id="1428"/>
    <lineage>
        <taxon>Bacteria</taxon>
        <taxon>Bacillati</taxon>
        <taxon>Bacillota</taxon>
        <taxon>Bacilli</taxon>
        <taxon>Bacillales</taxon>
        <taxon>Bacillaceae</taxon>
        <taxon>Bacillus</taxon>
        <taxon>Bacillus cereus group</taxon>
    </lineage>
</organism>
<dbReference type="CDD" id="cd06225">
    <property type="entry name" value="HAMP"/>
    <property type="match status" value="1"/>
</dbReference>
<feature type="domain" description="Methyl-accepting transducer" evidence="10">
    <location>
        <begin position="288"/>
        <end position="524"/>
    </location>
</feature>
<feature type="domain" description="HAMP" evidence="11">
    <location>
        <begin position="216"/>
        <end position="269"/>
    </location>
</feature>
<comment type="subcellular location">
    <subcellularLocation>
        <location evidence="1">Cell membrane</location>
        <topology evidence="1">Multi-pass membrane protein</topology>
    </subcellularLocation>
</comment>
<sequence length="574" mass="62215">MNIRTKFIAVSTGLLIISNTVIGLMSYNQADKQLDAMGRIVLKNATNQAIAEMKVLNNQVKKGNITLEQAKEEAATSILGPKKENGTRDINKEVNLSKNGYLYVISPKGELLVHPNKEGENIYNSKDPNGNSVGKTVIDAAAKDGFAEYNWELPGKDGQAEKIVYSKEFKEWGWIVAAGTYKMDFNASAKDILEKNIIVSLLTIVIGAGFVFYYSTRISKALHLVKRRLEKVAEGDLSSEALIINTKDETKELADSLNTMSSNLRTLISSVGQSARELSSASEETASSIEEITSSSERINEIIQVVALEAQNGQNATIEAANAIDGLNDLLEEAKTRTLNGSEISKQTMETAQTGAKNVKELVSRMSEIEVKTEQTQEVIKELEKYSQEISQITNTITGIAAQTNLLALNAAIEAARAGEHGKGFSVVADEVRKLSEQSNEGANQVAALTQKINELTKKSAKEMEESRKIVGEGVESAHTAGKSLEEILEAINNTVNEMKNIANLTDEEVESANQILNLIKNLSEVSEKIAASSQEATASSEETTASIQSVSAVSEENSGMANELNVSVEKFKV</sequence>
<evidence type="ECO:0000256" key="2">
    <source>
        <dbReference type="ARBA" id="ARBA00022475"/>
    </source>
</evidence>
<evidence type="ECO:0000313" key="12">
    <source>
        <dbReference type="EMBL" id="PFJ24685.1"/>
    </source>
</evidence>
<feature type="coiled-coil region" evidence="9">
    <location>
        <begin position="439"/>
        <end position="505"/>
    </location>
</feature>
<dbReference type="Pfam" id="PF00015">
    <property type="entry name" value="MCPsignal"/>
    <property type="match status" value="1"/>
</dbReference>
<dbReference type="Gene3D" id="3.30.450.20">
    <property type="entry name" value="PAS domain"/>
    <property type="match status" value="1"/>
</dbReference>
<evidence type="ECO:0000259" key="11">
    <source>
        <dbReference type="PROSITE" id="PS50885"/>
    </source>
</evidence>
<evidence type="ECO:0000259" key="10">
    <source>
        <dbReference type="PROSITE" id="PS50111"/>
    </source>
</evidence>
<evidence type="ECO:0000256" key="6">
    <source>
        <dbReference type="ARBA" id="ARBA00023224"/>
    </source>
</evidence>
<dbReference type="Proteomes" id="UP000224003">
    <property type="component" value="Unassembled WGS sequence"/>
</dbReference>
<protein>
    <recommendedName>
        <fullName evidence="14">Methyl-accepting chemotaxis protein</fullName>
    </recommendedName>
</protein>
<comment type="caution">
    <text evidence="12">The sequence shown here is derived from an EMBL/GenBank/DDBJ whole genome shotgun (WGS) entry which is preliminary data.</text>
</comment>
<evidence type="ECO:0000256" key="4">
    <source>
        <dbReference type="ARBA" id="ARBA00022989"/>
    </source>
</evidence>
<dbReference type="Pfam" id="PF17200">
    <property type="entry name" value="sCache_2"/>
    <property type="match status" value="1"/>
</dbReference>
<dbReference type="Pfam" id="PF00672">
    <property type="entry name" value="HAMP"/>
    <property type="match status" value="1"/>
</dbReference>
<proteinExistence type="inferred from homology"/>
<dbReference type="PANTHER" id="PTHR32089">
    <property type="entry name" value="METHYL-ACCEPTING CHEMOTAXIS PROTEIN MCPB"/>
    <property type="match status" value="1"/>
</dbReference>
<keyword evidence="3" id="KW-0812">Transmembrane</keyword>
<dbReference type="GO" id="GO:0007165">
    <property type="term" value="P:signal transduction"/>
    <property type="evidence" value="ECO:0007669"/>
    <property type="project" value="UniProtKB-KW"/>
</dbReference>
<keyword evidence="2" id="KW-1003">Cell membrane</keyword>
<dbReference type="EMBL" id="NUVX01000129">
    <property type="protein sequence ID" value="PFJ24685.1"/>
    <property type="molecule type" value="Genomic_DNA"/>
</dbReference>
<dbReference type="InterPro" id="IPR003660">
    <property type="entry name" value="HAMP_dom"/>
</dbReference>
<accession>A0A9X6ZPL3</accession>
<dbReference type="SMART" id="SM00283">
    <property type="entry name" value="MA"/>
    <property type="match status" value="1"/>
</dbReference>
<dbReference type="SMART" id="SM00304">
    <property type="entry name" value="HAMP"/>
    <property type="match status" value="1"/>
</dbReference>
<dbReference type="PROSITE" id="PS50885">
    <property type="entry name" value="HAMP"/>
    <property type="match status" value="1"/>
</dbReference>
<keyword evidence="9" id="KW-0175">Coiled coil</keyword>
<reference evidence="12 13" key="1">
    <citation type="submission" date="2017-09" db="EMBL/GenBank/DDBJ databases">
        <title>Large-scale bioinformatics analysis of Bacillus genomes uncovers conserved roles of natural products in bacterial physiology.</title>
        <authorList>
            <consortium name="Agbiome Team Llc"/>
            <person name="Bleich R.M."/>
            <person name="Grubbs K.J."/>
            <person name="Santa Maria K.C."/>
            <person name="Allen S.E."/>
            <person name="Farag S."/>
            <person name="Shank E.A."/>
            <person name="Bowers A."/>
        </authorList>
    </citation>
    <scope>NUCLEOTIDE SEQUENCE [LARGE SCALE GENOMIC DNA]</scope>
    <source>
        <strain evidence="12 13">AFS085496</strain>
    </source>
</reference>
<evidence type="ECO:0000256" key="7">
    <source>
        <dbReference type="ARBA" id="ARBA00029447"/>
    </source>
</evidence>
<comment type="similarity">
    <text evidence="7">Belongs to the methyl-accepting chemotaxis (MCP) protein family.</text>
</comment>
<dbReference type="CDD" id="cd18774">
    <property type="entry name" value="PDC2_HK_sensor"/>
    <property type="match status" value="1"/>
</dbReference>
<dbReference type="Gene3D" id="1.10.287.950">
    <property type="entry name" value="Methyl-accepting chemotaxis protein"/>
    <property type="match status" value="1"/>
</dbReference>
<evidence type="ECO:0000313" key="13">
    <source>
        <dbReference type="Proteomes" id="UP000224003"/>
    </source>
</evidence>
<dbReference type="InterPro" id="IPR004089">
    <property type="entry name" value="MCPsignal_dom"/>
</dbReference>
<evidence type="ECO:0000256" key="1">
    <source>
        <dbReference type="ARBA" id="ARBA00004651"/>
    </source>
</evidence>
<evidence type="ECO:0000256" key="8">
    <source>
        <dbReference type="PROSITE-ProRule" id="PRU00284"/>
    </source>
</evidence>
<dbReference type="InterPro" id="IPR033480">
    <property type="entry name" value="sCache_2"/>
</dbReference>
<feature type="coiled-coil region" evidence="9">
    <location>
        <begin position="369"/>
        <end position="396"/>
    </location>
</feature>
<keyword evidence="6 8" id="KW-0807">Transducer</keyword>
<gene>
    <name evidence="12" type="ORF">COJ15_36375</name>
</gene>
<dbReference type="PROSITE" id="PS50111">
    <property type="entry name" value="CHEMOTAXIS_TRANSDUC_2"/>
    <property type="match status" value="1"/>
</dbReference>
<evidence type="ECO:0000256" key="5">
    <source>
        <dbReference type="ARBA" id="ARBA00023136"/>
    </source>
</evidence>
<dbReference type="AlphaFoldDB" id="A0A9X6ZPL3"/>
<dbReference type="PANTHER" id="PTHR32089:SF112">
    <property type="entry name" value="LYSOZYME-LIKE PROTEIN-RELATED"/>
    <property type="match status" value="1"/>
</dbReference>
<keyword evidence="4" id="KW-1133">Transmembrane helix</keyword>